<sequence>MMRGEGRDARTVLTRTEAGVAHCRIEAEEDARGSAAGDGRAWPAHLGRKEDRHASGWEGSVAARGGGSRAAGRSRGSRVEGRGTACGSWTGLQPLGREPSSGPARSPARSLPRNTPTSASSFALAHAHAHAHALAHALALAHAPSPGAPAGTRGRQKDNHRSSTRDGPAGSGCVGASPAGIGSQRPRLWRPVSNDGAATCGEREREGERERGREGERSQGRAVIAAATAAVPEIGPDASAKNPLPPLTRREKPSSPAAAHHPAPTAPRSLVTPGAGTVTIARRSLTTRGVRGACVRRSAQTRAHAASHAACRLPSAVCRWSARPEPKLRSLQAPLTVSQVGDPGARALGQQVPALRCPFGLPCLAACRCLHQSPRCSAPHDLAAPPAPDPAPRAPAWNRSTFPVSRMPARPTVPRYGPGRELPQMRRPRWLPTIAPAGACHCGTLALHSAYAATPLSAEIPTS</sequence>
<gene>
    <name evidence="2" type="ORF">B0J12DRAFT_763087</name>
</gene>
<feature type="region of interest" description="Disordered" evidence="1">
    <location>
        <begin position="143"/>
        <end position="273"/>
    </location>
</feature>
<feature type="region of interest" description="Disordered" evidence="1">
    <location>
        <begin position="398"/>
        <end position="421"/>
    </location>
</feature>
<feature type="compositionally biased region" description="Low complexity" evidence="1">
    <location>
        <begin position="222"/>
        <end position="231"/>
    </location>
</feature>
<accession>A0ABQ8GPM8</accession>
<feature type="compositionally biased region" description="Low complexity" evidence="1">
    <location>
        <begin position="254"/>
        <end position="267"/>
    </location>
</feature>
<feature type="compositionally biased region" description="Basic and acidic residues" evidence="1">
    <location>
        <begin position="155"/>
        <end position="164"/>
    </location>
</feature>
<protein>
    <submittedName>
        <fullName evidence="2">Uncharacterized protein</fullName>
    </submittedName>
</protein>
<feature type="compositionally biased region" description="Low complexity" evidence="1">
    <location>
        <begin position="96"/>
        <end position="113"/>
    </location>
</feature>
<reference evidence="2 3" key="1">
    <citation type="journal article" date="2021" name="Nat. Commun.">
        <title>Genetic determinants of endophytism in the Arabidopsis root mycobiome.</title>
        <authorList>
            <person name="Mesny F."/>
            <person name="Miyauchi S."/>
            <person name="Thiergart T."/>
            <person name="Pickel B."/>
            <person name="Atanasova L."/>
            <person name="Karlsson M."/>
            <person name="Huettel B."/>
            <person name="Barry K.W."/>
            <person name="Haridas S."/>
            <person name="Chen C."/>
            <person name="Bauer D."/>
            <person name="Andreopoulos W."/>
            <person name="Pangilinan J."/>
            <person name="LaButti K."/>
            <person name="Riley R."/>
            <person name="Lipzen A."/>
            <person name="Clum A."/>
            <person name="Drula E."/>
            <person name="Henrissat B."/>
            <person name="Kohler A."/>
            <person name="Grigoriev I.V."/>
            <person name="Martin F.M."/>
            <person name="Hacquard S."/>
        </authorList>
    </citation>
    <scope>NUCLEOTIDE SEQUENCE [LARGE SCALE GENOMIC DNA]</scope>
    <source>
        <strain evidence="2 3">MPI-SDFR-AT-0080</strain>
    </source>
</reference>
<evidence type="ECO:0000313" key="2">
    <source>
        <dbReference type="EMBL" id="KAH7062140.1"/>
    </source>
</evidence>
<feature type="compositionally biased region" description="Basic and acidic residues" evidence="1">
    <location>
        <begin position="201"/>
        <end position="219"/>
    </location>
</feature>
<evidence type="ECO:0000256" key="1">
    <source>
        <dbReference type="SAM" id="MobiDB-lite"/>
    </source>
</evidence>
<feature type="region of interest" description="Disordered" evidence="1">
    <location>
        <begin position="29"/>
        <end position="119"/>
    </location>
</feature>
<proteinExistence type="predicted"/>
<organism evidence="2 3">
    <name type="scientific">Macrophomina phaseolina</name>
    <dbReference type="NCBI Taxonomy" id="35725"/>
    <lineage>
        <taxon>Eukaryota</taxon>
        <taxon>Fungi</taxon>
        <taxon>Dikarya</taxon>
        <taxon>Ascomycota</taxon>
        <taxon>Pezizomycotina</taxon>
        <taxon>Dothideomycetes</taxon>
        <taxon>Dothideomycetes incertae sedis</taxon>
        <taxon>Botryosphaeriales</taxon>
        <taxon>Botryosphaeriaceae</taxon>
        <taxon>Macrophomina</taxon>
    </lineage>
</organism>
<evidence type="ECO:0000313" key="3">
    <source>
        <dbReference type="Proteomes" id="UP000774617"/>
    </source>
</evidence>
<comment type="caution">
    <text evidence="2">The sequence shown here is derived from an EMBL/GenBank/DDBJ whole genome shotgun (WGS) entry which is preliminary data.</text>
</comment>
<keyword evidence="3" id="KW-1185">Reference proteome</keyword>
<dbReference type="EMBL" id="JAGTJR010000003">
    <property type="protein sequence ID" value="KAH7062140.1"/>
    <property type="molecule type" value="Genomic_DNA"/>
</dbReference>
<dbReference type="Proteomes" id="UP000774617">
    <property type="component" value="Unassembled WGS sequence"/>
</dbReference>
<name>A0ABQ8GPM8_9PEZI</name>